<reference evidence="2" key="1">
    <citation type="journal article" date="2020" name="Nature">
        <title>Giant virus diversity and host interactions through global metagenomics.</title>
        <authorList>
            <person name="Schulz F."/>
            <person name="Roux S."/>
            <person name="Paez-Espino D."/>
            <person name="Jungbluth S."/>
            <person name="Walsh D.A."/>
            <person name="Denef V.J."/>
            <person name="McMahon K.D."/>
            <person name="Konstantinidis K.T."/>
            <person name="Eloe-Fadrosh E.A."/>
            <person name="Kyrpides N.C."/>
            <person name="Woyke T."/>
        </authorList>
    </citation>
    <scope>NUCLEOTIDE SEQUENCE</scope>
    <source>
        <strain evidence="2">GVMAG-S-1016704-142</strain>
    </source>
</reference>
<accession>A0A6C0LUA3</accession>
<feature type="compositionally biased region" description="Polar residues" evidence="1">
    <location>
        <begin position="122"/>
        <end position="133"/>
    </location>
</feature>
<dbReference type="AlphaFoldDB" id="A0A6C0LUA3"/>
<dbReference type="EMBL" id="MN740565">
    <property type="protein sequence ID" value="QHU33970.1"/>
    <property type="molecule type" value="Genomic_DNA"/>
</dbReference>
<protein>
    <submittedName>
        <fullName evidence="2">Uncharacterized protein</fullName>
    </submittedName>
</protein>
<feature type="region of interest" description="Disordered" evidence="1">
    <location>
        <begin position="118"/>
        <end position="140"/>
    </location>
</feature>
<evidence type="ECO:0000256" key="1">
    <source>
        <dbReference type="SAM" id="MobiDB-lite"/>
    </source>
</evidence>
<sequence>MTQSNFHTGYQGFLGTEYKLPSGELTEISQLIATHVNKYNKVKISGVSGDVIQTKFKYIQKNTSRRHEEDSTLEDMRRRVIKTVITELSNEILTHYTNVLAKKDRSIWDGGRRRFGEDNSMKAISSNPTQSQHLFDEPRF</sequence>
<organism evidence="2">
    <name type="scientific">viral metagenome</name>
    <dbReference type="NCBI Taxonomy" id="1070528"/>
    <lineage>
        <taxon>unclassified sequences</taxon>
        <taxon>metagenomes</taxon>
        <taxon>organismal metagenomes</taxon>
    </lineage>
</organism>
<evidence type="ECO:0000313" key="2">
    <source>
        <dbReference type="EMBL" id="QHU33970.1"/>
    </source>
</evidence>
<proteinExistence type="predicted"/>
<name>A0A6C0LUA3_9ZZZZ</name>